<evidence type="ECO:0000256" key="6">
    <source>
        <dbReference type="ARBA" id="ARBA00023014"/>
    </source>
</evidence>
<evidence type="ECO:0000259" key="8">
    <source>
        <dbReference type="PROSITE" id="PS51384"/>
    </source>
</evidence>
<evidence type="ECO:0000259" key="7">
    <source>
        <dbReference type="PROSITE" id="PS51085"/>
    </source>
</evidence>
<dbReference type="PRINTS" id="PR00409">
    <property type="entry name" value="PHDIOXRDTASE"/>
</dbReference>
<dbReference type="InterPro" id="IPR001041">
    <property type="entry name" value="2Fe-2S_ferredoxin-type"/>
</dbReference>
<feature type="domain" description="FAD-binding FR-type" evidence="8">
    <location>
        <begin position="5"/>
        <end position="113"/>
    </location>
</feature>
<dbReference type="CDD" id="cd00207">
    <property type="entry name" value="fer2"/>
    <property type="match status" value="1"/>
</dbReference>
<keyword evidence="6" id="KW-0411">Iron-sulfur</keyword>
<evidence type="ECO:0000313" key="10">
    <source>
        <dbReference type="Proteomes" id="UP000776983"/>
    </source>
</evidence>
<proteinExistence type="predicted"/>
<dbReference type="EMBL" id="JACDXW010000007">
    <property type="protein sequence ID" value="MCB5364702.1"/>
    <property type="molecule type" value="Genomic_DNA"/>
</dbReference>
<dbReference type="Gene3D" id="3.10.20.30">
    <property type="match status" value="1"/>
</dbReference>
<evidence type="ECO:0000256" key="1">
    <source>
        <dbReference type="ARBA" id="ARBA00022630"/>
    </source>
</evidence>
<dbReference type="Pfam" id="PF00970">
    <property type="entry name" value="FAD_binding_6"/>
    <property type="match status" value="1"/>
</dbReference>
<dbReference type="RefSeq" id="WP_226955112.1">
    <property type="nucleotide sequence ID" value="NZ_JACDXW010000007.1"/>
</dbReference>
<dbReference type="InterPro" id="IPR039261">
    <property type="entry name" value="FNR_nucleotide-bd"/>
</dbReference>
<organism evidence="9 10">
    <name type="scientific">Mesopusillimonas faecipullorum</name>
    <dbReference type="NCBI Taxonomy" id="2755040"/>
    <lineage>
        <taxon>Bacteria</taxon>
        <taxon>Pseudomonadati</taxon>
        <taxon>Pseudomonadota</taxon>
        <taxon>Betaproteobacteria</taxon>
        <taxon>Burkholderiales</taxon>
        <taxon>Alcaligenaceae</taxon>
        <taxon>Mesopusillimonas</taxon>
    </lineage>
</organism>
<keyword evidence="10" id="KW-1185">Reference proteome</keyword>
<dbReference type="InterPro" id="IPR001433">
    <property type="entry name" value="OxRdtase_FAD/NAD-bd"/>
</dbReference>
<dbReference type="PANTHER" id="PTHR47354">
    <property type="entry name" value="NADH OXIDOREDUCTASE HCR"/>
    <property type="match status" value="1"/>
</dbReference>
<evidence type="ECO:0000256" key="2">
    <source>
        <dbReference type="ARBA" id="ARBA00022714"/>
    </source>
</evidence>
<comment type="caution">
    <text evidence="9">The sequence shown here is derived from an EMBL/GenBank/DDBJ whole genome shotgun (WGS) entry which is preliminary data.</text>
</comment>
<dbReference type="Proteomes" id="UP000776983">
    <property type="component" value="Unassembled WGS sequence"/>
</dbReference>
<dbReference type="Gene3D" id="2.40.30.10">
    <property type="entry name" value="Translation factors"/>
    <property type="match status" value="1"/>
</dbReference>
<dbReference type="PANTHER" id="PTHR47354:SF1">
    <property type="entry name" value="CARNITINE MONOOXYGENASE REDUCTASE SUBUNIT"/>
    <property type="match status" value="1"/>
</dbReference>
<dbReference type="CDD" id="cd06185">
    <property type="entry name" value="PDR_like"/>
    <property type="match status" value="1"/>
</dbReference>
<evidence type="ECO:0000313" key="9">
    <source>
        <dbReference type="EMBL" id="MCB5364702.1"/>
    </source>
</evidence>
<keyword evidence="1" id="KW-0285">Flavoprotein</keyword>
<evidence type="ECO:0000256" key="3">
    <source>
        <dbReference type="ARBA" id="ARBA00022723"/>
    </source>
</evidence>
<dbReference type="Pfam" id="PF00175">
    <property type="entry name" value="NAD_binding_1"/>
    <property type="match status" value="1"/>
</dbReference>
<dbReference type="InterPro" id="IPR017927">
    <property type="entry name" value="FAD-bd_FR_type"/>
</dbReference>
<accession>A0ABS8CF68</accession>
<dbReference type="InterPro" id="IPR017938">
    <property type="entry name" value="Riboflavin_synthase-like_b-brl"/>
</dbReference>
<keyword evidence="4" id="KW-0560">Oxidoreductase</keyword>
<dbReference type="PROSITE" id="PS00197">
    <property type="entry name" value="2FE2S_FER_1"/>
    <property type="match status" value="1"/>
</dbReference>
<dbReference type="PROSITE" id="PS51384">
    <property type="entry name" value="FAD_FR"/>
    <property type="match status" value="1"/>
</dbReference>
<feature type="domain" description="2Fe-2S ferredoxin-type" evidence="7">
    <location>
        <begin position="242"/>
        <end position="327"/>
    </location>
</feature>
<reference evidence="9 10" key="1">
    <citation type="submission" date="2020-07" db="EMBL/GenBank/DDBJ databases">
        <title>Pusillimonas sp. nov., isolated from poultry manure in Taiwan.</title>
        <authorList>
            <person name="Lin S.-Y."/>
            <person name="Tang Y.-S."/>
            <person name="Young C.-C."/>
        </authorList>
    </citation>
    <scope>NUCLEOTIDE SEQUENCE [LARGE SCALE GENOMIC DNA]</scope>
    <source>
        <strain evidence="9 10">CC-YST705</strain>
    </source>
</reference>
<dbReference type="InterPro" id="IPR012675">
    <property type="entry name" value="Beta-grasp_dom_sf"/>
</dbReference>
<protein>
    <submittedName>
        <fullName evidence="9">Oxidoreductase</fullName>
    </submittedName>
</protein>
<dbReference type="InterPro" id="IPR050415">
    <property type="entry name" value="MRET"/>
</dbReference>
<dbReference type="Gene3D" id="3.40.50.80">
    <property type="entry name" value="Nucleotide-binding domain of ferredoxin-NADP reductase (FNR) module"/>
    <property type="match status" value="1"/>
</dbReference>
<dbReference type="InterPro" id="IPR006058">
    <property type="entry name" value="2Fe2S_fd_BS"/>
</dbReference>
<dbReference type="InterPro" id="IPR036010">
    <property type="entry name" value="2Fe-2S_ferredoxin-like_sf"/>
</dbReference>
<dbReference type="SUPFAM" id="SSF54292">
    <property type="entry name" value="2Fe-2S ferredoxin-like"/>
    <property type="match status" value="1"/>
</dbReference>
<keyword evidence="2" id="KW-0001">2Fe-2S</keyword>
<dbReference type="SUPFAM" id="SSF52343">
    <property type="entry name" value="Ferredoxin reductase-like, C-terminal NADP-linked domain"/>
    <property type="match status" value="1"/>
</dbReference>
<dbReference type="SUPFAM" id="SSF63380">
    <property type="entry name" value="Riboflavin synthase domain-like"/>
    <property type="match status" value="1"/>
</dbReference>
<keyword evidence="5" id="KW-0408">Iron</keyword>
<dbReference type="InterPro" id="IPR008333">
    <property type="entry name" value="Cbr1-like_FAD-bd_dom"/>
</dbReference>
<sequence>MNAAQDILSLRLVSARMLTPEIRELRLESASGEALPGFEPGAHICVKVTLPDGSSAWREYSLIHLEATDSPSSYTIAVRREETGRGGSRFVHEALQTGQIIEVRAPRNQFPLDESSSRAVLLAGGIGVTPLASMAASCLQRQRPVLMHYAGRSRTGMALMSELETLLDTNLHVHADDEQGRPFDVAALFKNELREGDHLYFCGPLPLIDAVIAQADQHNWPRSHLHFELFNAPPAEEGDQAFEVEIASTGQVLQVPGDKSILDVLNDAGLDPLYDCNRGECGVCATGVLSGEIDHRDYILTEREKQAGNIMHPCVSRCKGPRLVLDL</sequence>
<keyword evidence="3" id="KW-0479">Metal-binding</keyword>
<gene>
    <name evidence="9" type="ORF">H0484_13175</name>
</gene>
<dbReference type="Pfam" id="PF00111">
    <property type="entry name" value="Fer2"/>
    <property type="match status" value="1"/>
</dbReference>
<name>A0ABS8CF68_9BURK</name>
<evidence type="ECO:0000256" key="5">
    <source>
        <dbReference type="ARBA" id="ARBA00023004"/>
    </source>
</evidence>
<dbReference type="PROSITE" id="PS51085">
    <property type="entry name" value="2FE2S_FER_2"/>
    <property type="match status" value="1"/>
</dbReference>
<evidence type="ECO:0000256" key="4">
    <source>
        <dbReference type="ARBA" id="ARBA00023002"/>
    </source>
</evidence>